<dbReference type="eggNOG" id="ENOG5033A2I">
    <property type="taxonomic scope" value="Bacteria"/>
</dbReference>
<dbReference type="Proteomes" id="UP000002190">
    <property type="component" value="Chromosome 2"/>
</dbReference>
<feature type="compositionally biased region" description="Basic residues" evidence="1">
    <location>
        <begin position="102"/>
        <end position="113"/>
    </location>
</feature>
<feature type="domain" description="Oxidoreductase-like" evidence="2">
    <location>
        <begin position="31"/>
        <end position="69"/>
    </location>
</feature>
<sequence length="113" mass="12521">MRVQLILGAPPSLRAKPRAVPRATPSDDPPPQPPVRPDLDDCCHSGCTQCVFDLYDEALERYEIALAAWHKRQAHKARPARRPEAQGAQGAKSKPQADARRSTARRGKPNSHR</sequence>
<organism evidence="3 4">
    <name type="scientific">Paraburkholderia atlantica</name>
    <dbReference type="NCBI Taxonomy" id="2654982"/>
    <lineage>
        <taxon>Bacteria</taxon>
        <taxon>Pseudomonadati</taxon>
        <taxon>Pseudomonadota</taxon>
        <taxon>Betaproteobacteria</taxon>
        <taxon>Burkholderiales</taxon>
        <taxon>Burkholderiaceae</taxon>
        <taxon>Paraburkholderia</taxon>
    </lineage>
</organism>
<proteinExistence type="predicted"/>
<gene>
    <name evidence="3" type="ordered locus">BC1002_3420</name>
</gene>
<name>D5WFR3_PARAM</name>
<feature type="region of interest" description="Disordered" evidence="1">
    <location>
        <begin position="70"/>
        <end position="113"/>
    </location>
</feature>
<dbReference type="STRING" id="640511.BC1002_3420"/>
<protein>
    <recommendedName>
        <fullName evidence="2">Oxidoreductase-like domain-containing protein</fullName>
    </recommendedName>
</protein>
<dbReference type="HOGENOM" id="CLU_170907_0_0_4"/>
<feature type="region of interest" description="Disordered" evidence="1">
    <location>
        <begin position="1"/>
        <end position="40"/>
    </location>
</feature>
<evidence type="ECO:0000256" key="1">
    <source>
        <dbReference type="SAM" id="MobiDB-lite"/>
    </source>
</evidence>
<evidence type="ECO:0000313" key="4">
    <source>
        <dbReference type="Proteomes" id="UP000002190"/>
    </source>
</evidence>
<dbReference type="InterPro" id="IPR019180">
    <property type="entry name" value="Oxidoreductase-like_N"/>
</dbReference>
<evidence type="ECO:0000259" key="2">
    <source>
        <dbReference type="Pfam" id="PF09791"/>
    </source>
</evidence>
<dbReference type="KEGG" id="bge:BC1002_3420"/>
<feature type="compositionally biased region" description="Basic residues" evidence="1">
    <location>
        <begin position="70"/>
        <end position="80"/>
    </location>
</feature>
<reference evidence="3 4" key="2">
    <citation type="journal article" date="2012" name="J. Bacteriol.">
        <title>Genome Sequences of Burkholderia sp. Strains CCGE1002 and H160, Isolated from Legume Nodules in Mexico and Brazil.</title>
        <authorList>
            <person name="Ormeno-Orrillo E."/>
            <person name="Rogel M.A."/>
            <person name="Chueire L.M."/>
            <person name="Tiedje J.M."/>
            <person name="Martinez-Romero E."/>
            <person name="Hungria M."/>
        </authorList>
    </citation>
    <scope>NUCLEOTIDE SEQUENCE [LARGE SCALE GENOMIC DNA]</scope>
    <source>
        <strain evidence="3 4">CCGE1002</strain>
    </source>
</reference>
<reference evidence="4" key="1">
    <citation type="submission" date="2010-04" db="EMBL/GenBank/DDBJ databases">
        <title>Complete sequence of chromosome 2 of Burkholderia sp. CCGE1002.</title>
        <authorList>
            <consortium name="US DOE Joint Genome Institute"/>
            <person name="Lucas S."/>
            <person name="Copeland A."/>
            <person name="Lapidus A."/>
            <person name="Cheng J.-F."/>
            <person name="Bruce D."/>
            <person name="Goodwin L."/>
            <person name="Pitluck S."/>
            <person name="Chertkov O."/>
            <person name="Detter J.C."/>
            <person name="Han C."/>
            <person name="Tapia R."/>
            <person name="Land M."/>
            <person name="Hauser L."/>
            <person name="Kyrpides N."/>
            <person name="Ovchinnikova G."/>
            <person name="Martinez-Romero E."/>
            <person name="Hernandez M.A.R."/>
            <person name="Tiedje J.M."/>
            <person name="Woyke T."/>
        </authorList>
    </citation>
    <scope>NUCLEOTIDE SEQUENCE [LARGE SCALE GENOMIC DNA]</scope>
    <source>
        <strain evidence="4">CCGE1002</strain>
    </source>
</reference>
<dbReference type="Pfam" id="PF09791">
    <property type="entry name" value="Oxidored-like"/>
    <property type="match status" value="1"/>
</dbReference>
<evidence type="ECO:0000313" key="3">
    <source>
        <dbReference type="EMBL" id="ADG17453.1"/>
    </source>
</evidence>
<accession>D5WFR3</accession>
<feature type="compositionally biased region" description="Pro residues" evidence="1">
    <location>
        <begin position="27"/>
        <end position="36"/>
    </location>
</feature>
<dbReference type="AlphaFoldDB" id="D5WFR3"/>
<dbReference type="EMBL" id="CP002014">
    <property type="protein sequence ID" value="ADG17453.1"/>
    <property type="molecule type" value="Genomic_DNA"/>
</dbReference>